<dbReference type="Gene3D" id="1.20.1280.50">
    <property type="match status" value="1"/>
</dbReference>
<dbReference type="KEGG" id="more:E1B28_003788"/>
<dbReference type="EMBL" id="CM032182">
    <property type="protein sequence ID" value="KAG7096344.1"/>
    <property type="molecule type" value="Genomic_DNA"/>
</dbReference>
<name>A0A9P8ABH5_9AGAR</name>
<dbReference type="GeneID" id="66072864"/>
<keyword evidence="3" id="KW-1185">Reference proteome</keyword>
<feature type="coiled-coil region" evidence="1">
    <location>
        <begin position="38"/>
        <end position="85"/>
    </location>
</feature>
<gene>
    <name evidence="2" type="ORF">E1B28_003788</name>
</gene>
<dbReference type="RefSeq" id="XP_043012814.1">
    <property type="nucleotide sequence ID" value="XM_043148222.1"/>
</dbReference>
<dbReference type="AlphaFoldDB" id="A0A9P8ABH5"/>
<protein>
    <recommendedName>
        <fullName evidence="4">F-box domain-containing protein</fullName>
    </recommendedName>
</protein>
<proteinExistence type="predicted"/>
<evidence type="ECO:0000256" key="1">
    <source>
        <dbReference type="SAM" id="Coils"/>
    </source>
</evidence>
<evidence type="ECO:0000313" key="2">
    <source>
        <dbReference type="EMBL" id="KAG7096344.1"/>
    </source>
</evidence>
<comment type="caution">
    <text evidence="2">The sequence shown here is derived from an EMBL/GenBank/DDBJ whole genome shotgun (WGS) entry which is preliminary data.</text>
</comment>
<evidence type="ECO:0008006" key="4">
    <source>
        <dbReference type="Google" id="ProtNLM"/>
    </source>
</evidence>
<reference evidence="2" key="1">
    <citation type="journal article" date="2021" name="Genome Biol. Evol.">
        <title>The assembled and annotated genome of the fairy-ring fungus Marasmius oreades.</title>
        <authorList>
            <person name="Hiltunen M."/>
            <person name="Ament-Velasquez S.L."/>
            <person name="Johannesson H."/>
        </authorList>
    </citation>
    <scope>NUCLEOTIDE SEQUENCE</scope>
    <source>
        <strain evidence="2">03SP1</strain>
    </source>
</reference>
<keyword evidence="1" id="KW-0175">Coiled coil</keyword>
<accession>A0A9P8ABH5</accession>
<sequence length="581" mass="65976">MDNNRNLLCDRCQSNIHKPLRLHPIDPILLHSSHVPSQVEVSQTLETLEKEKQQLQQYEDTIDSLRQILEKLETERQRLEAHISRRHSITSVQRRIPVELWETIFSFACSFSSEDGYSLSMSFNPISGVSTVTTFPILLSHVCRRWRAISIGCHTIWSSISINRMREISMKQKILVGAFLANSAKSPLDIRVVENRLSRHTHATWDLLKSHLSRCGRLSLGLTQYTSLDTFQGMDITFHDLLSLRVDVDTSIPSEPDLDNPFWQALCHAPKFTQARICKIYPHNPLPYPQLTTLVINSVYLEDVGGLLRALELSRNLRSFSLLEIEFIYLPTSVDHMIRPVEMPSLRTLSLYPEIMLLHMDNPILDVLCSSLVMPTLSAFGLGCTNSTSNVTRWPSSLLSMLRRSSATLRHVWLTTLCPVHGFWEAPLDMLLETIPNLTHLDLGEWFNNYEYHSSRNSLISSTITDIACLSQTAVLPNLEHMSLVCVQLDPDILLKILDFAASRSPSRLSNVAPVPCRSLKTLRVLSSLTDSSSKFVLEAHMVEKIRLLEQDGVKVVVENNTEAASSWPLRNVEGWDILNK</sequence>
<evidence type="ECO:0000313" key="3">
    <source>
        <dbReference type="Proteomes" id="UP001049176"/>
    </source>
</evidence>
<organism evidence="2 3">
    <name type="scientific">Marasmius oreades</name>
    <name type="common">fairy-ring Marasmius</name>
    <dbReference type="NCBI Taxonomy" id="181124"/>
    <lineage>
        <taxon>Eukaryota</taxon>
        <taxon>Fungi</taxon>
        <taxon>Dikarya</taxon>
        <taxon>Basidiomycota</taxon>
        <taxon>Agaricomycotina</taxon>
        <taxon>Agaricomycetes</taxon>
        <taxon>Agaricomycetidae</taxon>
        <taxon>Agaricales</taxon>
        <taxon>Marasmiineae</taxon>
        <taxon>Marasmiaceae</taxon>
        <taxon>Marasmius</taxon>
    </lineage>
</organism>
<dbReference type="OrthoDB" id="2269034at2759"/>
<dbReference type="Proteomes" id="UP001049176">
    <property type="component" value="Chromosome 2"/>
</dbReference>